<dbReference type="Proteomes" id="UP000076502">
    <property type="component" value="Unassembled WGS sequence"/>
</dbReference>
<accession>A0A154PM72</accession>
<dbReference type="AlphaFoldDB" id="A0A154PM72"/>
<gene>
    <name evidence="1" type="ORF">WN55_04853</name>
</gene>
<reference evidence="1 2" key="1">
    <citation type="submission" date="2015-07" db="EMBL/GenBank/DDBJ databases">
        <title>The genome of Dufourea novaeangliae.</title>
        <authorList>
            <person name="Pan H."/>
            <person name="Kapheim K."/>
        </authorList>
    </citation>
    <scope>NUCLEOTIDE SEQUENCE [LARGE SCALE GENOMIC DNA]</scope>
    <source>
        <strain evidence="1">0120121106</strain>
        <tissue evidence="1">Whole body</tissue>
    </source>
</reference>
<dbReference type="EMBL" id="KQ434978">
    <property type="protein sequence ID" value="KZC12956.1"/>
    <property type="molecule type" value="Genomic_DNA"/>
</dbReference>
<evidence type="ECO:0000313" key="1">
    <source>
        <dbReference type="EMBL" id="KZC12956.1"/>
    </source>
</evidence>
<organism evidence="1 2">
    <name type="scientific">Dufourea novaeangliae</name>
    <name type="common">Sweat bee</name>
    <dbReference type="NCBI Taxonomy" id="178035"/>
    <lineage>
        <taxon>Eukaryota</taxon>
        <taxon>Metazoa</taxon>
        <taxon>Ecdysozoa</taxon>
        <taxon>Arthropoda</taxon>
        <taxon>Hexapoda</taxon>
        <taxon>Insecta</taxon>
        <taxon>Pterygota</taxon>
        <taxon>Neoptera</taxon>
        <taxon>Endopterygota</taxon>
        <taxon>Hymenoptera</taxon>
        <taxon>Apocrita</taxon>
        <taxon>Aculeata</taxon>
        <taxon>Apoidea</taxon>
        <taxon>Anthophila</taxon>
        <taxon>Halictidae</taxon>
        <taxon>Rophitinae</taxon>
        <taxon>Dufourea</taxon>
    </lineage>
</organism>
<keyword evidence="2" id="KW-1185">Reference proteome</keyword>
<sequence length="72" mass="8146">MALVPKQFHRTFRLDKSADTDATEVCTEKAESASEDASGFRKMMFEPLERIVRGSSFRGCKILLDKFLPMSS</sequence>
<name>A0A154PM72_DUFNO</name>
<evidence type="ECO:0000313" key="2">
    <source>
        <dbReference type="Proteomes" id="UP000076502"/>
    </source>
</evidence>
<proteinExistence type="predicted"/>
<protein>
    <submittedName>
        <fullName evidence="1">Uncharacterized protein</fullName>
    </submittedName>
</protein>